<evidence type="ECO:0000256" key="1">
    <source>
        <dbReference type="ARBA" id="ARBA00008779"/>
    </source>
</evidence>
<sequence>MRQNHRPLNIVVVISDTLRRDHLGCYGNTKIRTPNLDKFAQMSVVFDQAYCGSFPTVPARTDLFTGKWTFPHRDWSPLPRDEIVLPQLLSQAGYTTMMIVDTPHLVRDGYHFDRGFHGFIWVRGQENERYRTDPADVKFPCDPKKIRNPYTSFVQYMRNIADRRYEEDYFAARTITEAMRWLERNYKRERFFLYLDLFDPHEPWDPPRHYAELYADPNFKGEEVTYPRYWYWREFLTEEELRHCHALYCGEVTMVDYWFGRLMARLESLNLLDKTAIIFTSDHGFYFGEHGIIGKALFEERDGRNIMHRSPIYDEVARIPLLIYVPDTKPGRCDAFTGFVDLMPTILELAGVEVPDFVQGKSLMPFLRGERPQWRDFFVTSWAIIHEPKGTITRAVDGTERLVLSPRPSTIHTAEWTLIYSVADDEAELYHTASDPKQERNVIKQYPQVAQALHAKFLRFLEECGTREEFLKPRRTIKVT</sequence>
<dbReference type="SUPFAM" id="SSF53649">
    <property type="entry name" value="Alkaline phosphatase-like"/>
    <property type="match status" value="1"/>
</dbReference>
<comment type="similarity">
    <text evidence="1">Belongs to the sulfatase family.</text>
</comment>
<comment type="caution">
    <text evidence="4">The sequence shown here is derived from an EMBL/GenBank/DDBJ whole genome shotgun (WGS) entry which is preliminary data.</text>
</comment>
<dbReference type="PANTHER" id="PTHR42693:SF53">
    <property type="entry name" value="ENDO-4-O-SULFATASE"/>
    <property type="match status" value="1"/>
</dbReference>
<proteinExistence type="inferred from homology"/>
<dbReference type="Proteomes" id="UP001204798">
    <property type="component" value="Unassembled WGS sequence"/>
</dbReference>
<dbReference type="CDD" id="cd16148">
    <property type="entry name" value="sulfatase_like"/>
    <property type="match status" value="1"/>
</dbReference>
<name>A0ABT2ELE8_9BACT</name>
<dbReference type="InterPro" id="IPR050738">
    <property type="entry name" value="Sulfatase"/>
</dbReference>
<keyword evidence="2" id="KW-0378">Hydrolase</keyword>
<dbReference type="EMBL" id="JANUCP010000002">
    <property type="protein sequence ID" value="MCS3918768.1"/>
    <property type="molecule type" value="Genomic_DNA"/>
</dbReference>
<dbReference type="PANTHER" id="PTHR42693">
    <property type="entry name" value="ARYLSULFATASE FAMILY MEMBER"/>
    <property type="match status" value="1"/>
</dbReference>
<organism evidence="4 5">
    <name type="scientific">Candidatus Fervidibacter sacchari</name>
    <dbReference type="NCBI Taxonomy" id="1448929"/>
    <lineage>
        <taxon>Bacteria</taxon>
        <taxon>Candidatus Fervidibacterota</taxon>
        <taxon>Candidatus Fervidibacter</taxon>
    </lineage>
</organism>
<accession>A0ABT2ELE8</accession>
<dbReference type="InterPro" id="IPR000917">
    <property type="entry name" value="Sulfatase_N"/>
</dbReference>
<feature type="domain" description="Sulfatase N-terminal" evidence="3">
    <location>
        <begin position="9"/>
        <end position="352"/>
    </location>
</feature>
<dbReference type="RefSeq" id="WP_259094805.1">
    <property type="nucleotide sequence ID" value="NZ_CP130454.1"/>
</dbReference>
<evidence type="ECO:0000313" key="4">
    <source>
        <dbReference type="EMBL" id="MCS3918768.1"/>
    </source>
</evidence>
<dbReference type="InterPro" id="IPR017850">
    <property type="entry name" value="Alkaline_phosphatase_core_sf"/>
</dbReference>
<evidence type="ECO:0000256" key="2">
    <source>
        <dbReference type="ARBA" id="ARBA00022801"/>
    </source>
</evidence>
<dbReference type="Pfam" id="PF00884">
    <property type="entry name" value="Sulfatase"/>
    <property type="match status" value="1"/>
</dbReference>
<evidence type="ECO:0000313" key="5">
    <source>
        <dbReference type="Proteomes" id="UP001204798"/>
    </source>
</evidence>
<reference evidence="4 5" key="1">
    <citation type="submission" date="2022-08" db="EMBL/GenBank/DDBJ databases">
        <title>Bacterial and archaeal communities from various locations to study Microbial Dark Matter (Phase II).</title>
        <authorList>
            <person name="Stepanauskas R."/>
        </authorList>
    </citation>
    <scope>NUCLEOTIDE SEQUENCE [LARGE SCALE GENOMIC DNA]</scope>
    <source>
        <strain evidence="4 5">PD1</strain>
    </source>
</reference>
<keyword evidence="5" id="KW-1185">Reference proteome</keyword>
<protein>
    <submittedName>
        <fullName evidence="4">Arylsulfatase A-like enzyme</fullName>
    </submittedName>
</protein>
<gene>
    <name evidence="4" type="ORF">M2350_001168</name>
</gene>
<dbReference type="Gene3D" id="3.40.720.10">
    <property type="entry name" value="Alkaline Phosphatase, subunit A"/>
    <property type="match status" value="1"/>
</dbReference>
<evidence type="ECO:0000259" key="3">
    <source>
        <dbReference type="Pfam" id="PF00884"/>
    </source>
</evidence>